<feature type="region of interest" description="Disordered" evidence="2">
    <location>
        <begin position="278"/>
        <end position="300"/>
    </location>
</feature>
<feature type="compositionally biased region" description="Basic and acidic residues" evidence="2">
    <location>
        <begin position="278"/>
        <end position="289"/>
    </location>
</feature>
<accession>A0AAD5UCN0</accession>
<comment type="similarity">
    <text evidence="1">Belongs to the CWC16 family.</text>
</comment>
<gene>
    <name evidence="3" type="ORF">HK103_003473</name>
</gene>
<dbReference type="InterPro" id="IPR007590">
    <property type="entry name" value="Saf4/Yju2"/>
</dbReference>
<name>A0AAD5UCN0_9FUNG</name>
<proteinExistence type="inferred from homology"/>
<keyword evidence="4" id="KW-1185">Reference proteome</keyword>
<dbReference type="AlphaFoldDB" id="A0AAD5UCN0"/>
<dbReference type="GO" id="GO:0005684">
    <property type="term" value="C:U2-type spliceosomal complex"/>
    <property type="evidence" value="ECO:0007669"/>
    <property type="project" value="TreeGrafter"/>
</dbReference>
<dbReference type="Proteomes" id="UP001210925">
    <property type="component" value="Unassembled WGS sequence"/>
</dbReference>
<reference evidence="3" key="1">
    <citation type="submission" date="2020-05" db="EMBL/GenBank/DDBJ databases">
        <title>Phylogenomic resolution of chytrid fungi.</title>
        <authorList>
            <person name="Stajich J.E."/>
            <person name="Amses K."/>
            <person name="Simmons R."/>
            <person name="Seto K."/>
            <person name="Myers J."/>
            <person name="Bonds A."/>
            <person name="Quandt C.A."/>
            <person name="Barry K."/>
            <person name="Liu P."/>
            <person name="Grigoriev I."/>
            <person name="Longcore J.E."/>
            <person name="James T.Y."/>
        </authorList>
    </citation>
    <scope>NUCLEOTIDE SEQUENCE</scope>
    <source>
        <strain evidence="3">PLAUS21</strain>
    </source>
</reference>
<feature type="compositionally biased region" description="Polar residues" evidence="2">
    <location>
        <begin position="290"/>
        <end position="299"/>
    </location>
</feature>
<dbReference type="GO" id="GO:0000398">
    <property type="term" value="P:mRNA splicing, via spliceosome"/>
    <property type="evidence" value="ECO:0007669"/>
    <property type="project" value="InterPro"/>
</dbReference>
<dbReference type="PANTHER" id="PTHR12111">
    <property type="entry name" value="SPLICING FACTOR YJU2"/>
    <property type="match status" value="1"/>
</dbReference>
<evidence type="ECO:0000313" key="3">
    <source>
        <dbReference type="EMBL" id="KAJ3250510.1"/>
    </source>
</evidence>
<dbReference type="PANTHER" id="PTHR12111:SF2">
    <property type="entry name" value="SPLICING FACTOR YJU2B-RELATED"/>
    <property type="match status" value="1"/>
</dbReference>
<sequence length="327" mass="37392">MRNRSPGPAGTGKTVRFEMPFNVWCTGCENHIGMGVRYNAKKQQIDTYHSTPVWRFRMKCHLCPSYIEIQTDPKNAKYVITEGARLRVETYDPESIGVIVLQGIFYLTQDDATKKRLEDDAFFKLENGFLDKKKAEASALNIAEIQEYNDKIWKDPYLASQIVRKKFRGEKKANQKQIDNNNELKDKLNLSIDILPESDQDSQNAKLIDWNEHFIDSNSEQMDKVLNRSIFKSKVKNTKQKTGKSLLVEAIKGARGGDPFAIPESFSVKKLVKPVKDDFDDQSKDEVNKNTRTMVSQELSKPDKTIFQDLSKQTKSVVADYSSESDS</sequence>
<protein>
    <submittedName>
        <fullName evidence="3">Uncharacterized protein</fullName>
    </submittedName>
</protein>
<evidence type="ECO:0000256" key="1">
    <source>
        <dbReference type="ARBA" id="ARBA00005595"/>
    </source>
</evidence>
<dbReference type="EMBL" id="JADGKB010000251">
    <property type="protein sequence ID" value="KAJ3250510.1"/>
    <property type="molecule type" value="Genomic_DNA"/>
</dbReference>
<dbReference type="GO" id="GO:0071014">
    <property type="term" value="C:post-mRNA release spliceosomal complex"/>
    <property type="evidence" value="ECO:0007669"/>
    <property type="project" value="TreeGrafter"/>
</dbReference>
<comment type="caution">
    <text evidence="3">The sequence shown here is derived from an EMBL/GenBank/DDBJ whole genome shotgun (WGS) entry which is preliminary data.</text>
</comment>
<dbReference type="Pfam" id="PF04502">
    <property type="entry name" value="Saf4_Yju2"/>
    <property type="match status" value="1"/>
</dbReference>
<evidence type="ECO:0000313" key="4">
    <source>
        <dbReference type="Proteomes" id="UP001210925"/>
    </source>
</evidence>
<organism evidence="3 4">
    <name type="scientific">Boothiomyces macroporosus</name>
    <dbReference type="NCBI Taxonomy" id="261099"/>
    <lineage>
        <taxon>Eukaryota</taxon>
        <taxon>Fungi</taxon>
        <taxon>Fungi incertae sedis</taxon>
        <taxon>Chytridiomycota</taxon>
        <taxon>Chytridiomycota incertae sedis</taxon>
        <taxon>Chytridiomycetes</taxon>
        <taxon>Rhizophydiales</taxon>
        <taxon>Terramycetaceae</taxon>
        <taxon>Boothiomyces</taxon>
    </lineage>
</organism>
<evidence type="ECO:0000256" key="2">
    <source>
        <dbReference type="SAM" id="MobiDB-lite"/>
    </source>
</evidence>